<evidence type="ECO:0000313" key="3">
    <source>
        <dbReference type="EMBL" id="PZO89844.1"/>
    </source>
</evidence>
<dbReference type="Gene3D" id="3.30.1200.10">
    <property type="entry name" value="YggU-like"/>
    <property type="match status" value="1"/>
</dbReference>
<dbReference type="SUPFAM" id="SSF69786">
    <property type="entry name" value="YggU-like"/>
    <property type="match status" value="1"/>
</dbReference>
<dbReference type="NCBIfam" id="TIGR00251">
    <property type="entry name" value="DUF167 family protein"/>
    <property type="match status" value="1"/>
</dbReference>
<evidence type="ECO:0000256" key="1">
    <source>
        <dbReference type="ARBA" id="ARBA00010364"/>
    </source>
</evidence>
<accession>A0A2W5A5R0</accession>
<evidence type="ECO:0000313" key="4">
    <source>
        <dbReference type="Proteomes" id="UP000249066"/>
    </source>
</evidence>
<dbReference type="HAMAP" id="MF_00634">
    <property type="entry name" value="UPF0235"/>
    <property type="match status" value="1"/>
</dbReference>
<comment type="similarity">
    <text evidence="1 2">Belongs to the UPF0235 family.</text>
</comment>
<dbReference type="Proteomes" id="UP000249066">
    <property type="component" value="Unassembled WGS sequence"/>
</dbReference>
<dbReference type="InterPro" id="IPR036591">
    <property type="entry name" value="YggU-like_sf"/>
</dbReference>
<dbReference type="PANTHER" id="PTHR13420:SF7">
    <property type="entry name" value="UPF0235 PROTEIN C15ORF40"/>
    <property type="match status" value="1"/>
</dbReference>
<name>A0A2W5A5R0_9SPHN</name>
<dbReference type="SMART" id="SM01152">
    <property type="entry name" value="DUF167"/>
    <property type="match status" value="1"/>
</dbReference>
<sequence length="106" mass="10899">MVPSPPWTIAGDGVRLALRLTPRASADRIDGIGADSDGRPLLLLRLKAPPVEGAANAALIAYLAKALGVRKADVAIVAGETGRTKRLRIAGDAQAVVDRLAALVSP</sequence>
<reference evidence="3 4" key="1">
    <citation type="submission" date="2017-08" db="EMBL/GenBank/DDBJ databases">
        <title>Infants hospitalized years apart are colonized by the same room-sourced microbial strains.</title>
        <authorList>
            <person name="Brooks B."/>
            <person name="Olm M.R."/>
            <person name="Firek B.A."/>
            <person name="Baker R."/>
            <person name="Thomas B.C."/>
            <person name="Morowitz M.J."/>
            <person name="Banfield J.F."/>
        </authorList>
    </citation>
    <scope>NUCLEOTIDE SEQUENCE [LARGE SCALE GENOMIC DNA]</scope>
    <source>
        <strain evidence="3">S2_018_000_R2_101</strain>
    </source>
</reference>
<comment type="caution">
    <text evidence="3">The sequence shown here is derived from an EMBL/GenBank/DDBJ whole genome shotgun (WGS) entry which is preliminary data.</text>
</comment>
<gene>
    <name evidence="3" type="ORF">DI623_08850</name>
</gene>
<dbReference type="PANTHER" id="PTHR13420">
    <property type="entry name" value="UPF0235 PROTEIN C15ORF40"/>
    <property type="match status" value="1"/>
</dbReference>
<evidence type="ECO:0000256" key="2">
    <source>
        <dbReference type="HAMAP-Rule" id="MF_00634"/>
    </source>
</evidence>
<protein>
    <recommendedName>
        <fullName evidence="2">UPF0235 protein DI623_08850</fullName>
    </recommendedName>
</protein>
<dbReference type="AlphaFoldDB" id="A0A2W5A5R0"/>
<dbReference type="GO" id="GO:0005737">
    <property type="term" value="C:cytoplasm"/>
    <property type="evidence" value="ECO:0007669"/>
    <property type="project" value="TreeGrafter"/>
</dbReference>
<dbReference type="EMBL" id="QFNN01000044">
    <property type="protein sequence ID" value="PZO89844.1"/>
    <property type="molecule type" value="Genomic_DNA"/>
</dbReference>
<organism evidence="3 4">
    <name type="scientific">Sphingomonas sanxanigenens</name>
    <dbReference type="NCBI Taxonomy" id="397260"/>
    <lineage>
        <taxon>Bacteria</taxon>
        <taxon>Pseudomonadati</taxon>
        <taxon>Pseudomonadota</taxon>
        <taxon>Alphaproteobacteria</taxon>
        <taxon>Sphingomonadales</taxon>
        <taxon>Sphingomonadaceae</taxon>
        <taxon>Sphingomonas</taxon>
    </lineage>
</organism>
<dbReference type="Pfam" id="PF02594">
    <property type="entry name" value="DUF167"/>
    <property type="match status" value="1"/>
</dbReference>
<proteinExistence type="inferred from homology"/>
<dbReference type="InterPro" id="IPR003746">
    <property type="entry name" value="DUF167"/>
</dbReference>